<name>A0A917V2Q1_9HYPH</name>
<evidence type="ECO:0000313" key="1">
    <source>
        <dbReference type="EMBL" id="GGK30298.1"/>
    </source>
</evidence>
<keyword evidence="2" id="KW-1185">Reference proteome</keyword>
<comment type="caution">
    <text evidence="1">The sequence shown here is derived from an EMBL/GenBank/DDBJ whole genome shotgun (WGS) entry which is preliminary data.</text>
</comment>
<dbReference type="AlphaFoldDB" id="A0A917V2Q1"/>
<accession>A0A917V2Q1</accession>
<proteinExistence type="predicted"/>
<dbReference type="EMBL" id="BMMF01000004">
    <property type="protein sequence ID" value="GGK30298.1"/>
    <property type="molecule type" value="Genomic_DNA"/>
</dbReference>
<dbReference type="Proteomes" id="UP000600449">
    <property type="component" value="Unassembled WGS sequence"/>
</dbReference>
<protein>
    <submittedName>
        <fullName evidence="1">Lysophospholipase</fullName>
    </submittedName>
</protein>
<gene>
    <name evidence="1" type="ORF">GCM10011322_16070</name>
</gene>
<sequence>MDIPRACLDRPRVTRYIPPMHARAPLHLLKLCVGAESIADLEGWIEENRIWAKRAGRAYEQRHTTRMVPKRMDEIAGRGSLYWVIKGQLCARQRLLEIRPFTDEAGIGRCHLVLEPVVVPVQPRPCRPFQGWRYLEEKDAPADLSGEAAAGLAEMPEGLRRELAELGLL</sequence>
<dbReference type="Pfam" id="PF07370">
    <property type="entry name" value="DUF1489"/>
    <property type="match status" value="1"/>
</dbReference>
<evidence type="ECO:0000313" key="2">
    <source>
        <dbReference type="Proteomes" id="UP000600449"/>
    </source>
</evidence>
<reference evidence="1 2" key="1">
    <citation type="journal article" date="2014" name="Int. J. Syst. Evol. Microbiol.">
        <title>Complete genome sequence of Corynebacterium casei LMG S-19264T (=DSM 44701T), isolated from a smear-ripened cheese.</title>
        <authorList>
            <consortium name="US DOE Joint Genome Institute (JGI-PGF)"/>
            <person name="Walter F."/>
            <person name="Albersmeier A."/>
            <person name="Kalinowski J."/>
            <person name="Ruckert C."/>
        </authorList>
    </citation>
    <scope>NUCLEOTIDE SEQUENCE [LARGE SCALE GENOMIC DNA]</scope>
    <source>
        <strain evidence="1 2">CGMCC 1.9161</strain>
    </source>
</reference>
<organism evidence="1 2">
    <name type="scientific">Salinarimonas ramus</name>
    <dbReference type="NCBI Taxonomy" id="690164"/>
    <lineage>
        <taxon>Bacteria</taxon>
        <taxon>Pseudomonadati</taxon>
        <taxon>Pseudomonadota</taxon>
        <taxon>Alphaproteobacteria</taxon>
        <taxon>Hyphomicrobiales</taxon>
        <taxon>Salinarimonadaceae</taxon>
        <taxon>Salinarimonas</taxon>
    </lineage>
</organism>
<dbReference type="InterPro" id="IPR008320">
    <property type="entry name" value="UCP032025"/>
</dbReference>
<dbReference type="PIRSF" id="PIRSF032025">
    <property type="entry name" value="UCP032025"/>
    <property type="match status" value="1"/>
</dbReference>